<accession>A0ABD0JDU0</accession>
<dbReference type="Proteomes" id="UP001519460">
    <property type="component" value="Unassembled WGS sequence"/>
</dbReference>
<protein>
    <submittedName>
        <fullName evidence="1">Uncharacterized protein</fullName>
    </submittedName>
</protein>
<reference evidence="1 2" key="1">
    <citation type="journal article" date="2023" name="Sci. Data">
        <title>Genome assembly of the Korean intertidal mud-creeper Batillaria attramentaria.</title>
        <authorList>
            <person name="Patra A.K."/>
            <person name="Ho P.T."/>
            <person name="Jun S."/>
            <person name="Lee S.J."/>
            <person name="Kim Y."/>
            <person name="Won Y.J."/>
        </authorList>
    </citation>
    <scope>NUCLEOTIDE SEQUENCE [LARGE SCALE GENOMIC DNA]</scope>
    <source>
        <strain evidence="1">Wonlab-2016</strain>
    </source>
</reference>
<name>A0ABD0JDU0_9CAEN</name>
<dbReference type="EMBL" id="JACVVK020000476">
    <property type="protein sequence ID" value="KAK7471830.1"/>
    <property type="molecule type" value="Genomic_DNA"/>
</dbReference>
<keyword evidence="2" id="KW-1185">Reference proteome</keyword>
<organism evidence="1 2">
    <name type="scientific">Batillaria attramentaria</name>
    <dbReference type="NCBI Taxonomy" id="370345"/>
    <lineage>
        <taxon>Eukaryota</taxon>
        <taxon>Metazoa</taxon>
        <taxon>Spiralia</taxon>
        <taxon>Lophotrochozoa</taxon>
        <taxon>Mollusca</taxon>
        <taxon>Gastropoda</taxon>
        <taxon>Caenogastropoda</taxon>
        <taxon>Sorbeoconcha</taxon>
        <taxon>Cerithioidea</taxon>
        <taxon>Batillariidae</taxon>
        <taxon>Batillaria</taxon>
    </lineage>
</organism>
<sequence length="150" mass="16792">MKAIDTVLANQDSSVGALFPFVRHIPGDPFKARKTICDYRVCWTPLSSPSSLGISRSLDGGPNPPDDFITAYLRRVRQDEADQKVSYITEEGLPLLSFIVCCRIRDNSNHTALGPSSTFFITPTSRRNVTRRSWMLSALTEARPCKTDRK</sequence>
<proteinExistence type="predicted"/>
<gene>
    <name evidence="1" type="ORF">BaRGS_00035489</name>
</gene>
<evidence type="ECO:0000313" key="1">
    <source>
        <dbReference type="EMBL" id="KAK7471830.1"/>
    </source>
</evidence>
<evidence type="ECO:0000313" key="2">
    <source>
        <dbReference type="Proteomes" id="UP001519460"/>
    </source>
</evidence>
<comment type="caution">
    <text evidence="1">The sequence shown here is derived from an EMBL/GenBank/DDBJ whole genome shotgun (WGS) entry which is preliminary data.</text>
</comment>
<dbReference type="AlphaFoldDB" id="A0ABD0JDU0"/>